<evidence type="ECO:0000313" key="1">
    <source>
        <dbReference type="EMBL" id="AUR98313.1"/>
    </source>
</evidence>
<organism evidence="1 2">
    <name type="scientific">Vibrio phage 1.249.A._10N.261.55.B9</name>
    <dbReference type="NCBI Taxonomy" id="1881268"/>
    <lineage>
        <taxon>Viruses</taxon>
        <taxon>Varidnaviria</taxon>
        <taxon>Abadenavirae</taxon>
        <taxon>Produgelaviricota</taxon>
        <taxon>Belvinaviricetes</taxon>
        <taxon>Vinavirales</taxon>
        <taxon>Autolykiviridae</taxon>
        <taxon>Livvievirus</taxon>
        <taxon>Livvievirus viph1249a</taxon>
    </lineage>
</organism>
<sequence>MDKRIIWAVILAALVFGGKKVYDETRGLRNNNPGNIRRTSDKWQGLSQEQTDPAFFQFTEAKYGIRAMAKLLKNYQTRYGLKTVEEIINRWAPPIENNTGSYVRHVSNVVGVGPTDPIDLNNTEILTKLVEGVIKHENGINPYSKSTVANGIALV</sequence>
<dbReference type="Proteomes" id="UP000275031">
    <property type="component" value="Segment"/>
</dbReference>
<accession>A0A2I7RXE2</accession>
<evidence type="ECO:0000313" key="2">
    <source>
        <dbReference type="Proteomes" id="UP000275031"/>
    </source>
</evidence>
<keyword evidence="2" id="KW-1185">Reference proteome</keyword>
<name>A0A2I7RXE2_9VIRU</name>
<reference evidence="1 2" key="1">
    <citation type="submission" date="2017-11" db="EMBL/GenBank/DDBJ databases">
        <title>A major lineage of nontailed dsDNA viruses as unrecognized killers of marine bacteria.</title>
        <authorList>
            <person name="Kauffman K.M."/>
            <person name="Hussain F.A."/>
            <person name="Yang J."/>
            <person name="Arevalo P."/>
            <person name="Brown J.M."/>
            <person name="Chang W.K."/>
            <person name="VanInsberghe D."/>
            <person name="Elsherbini J."/>
            <person name="Cutler M.B."/>
            <person name="Kelly L."/>
            <person name="Polz M.F."/>
        </authorList>
    </citation>
    <scope>NUCLEOTIDE SEQUENCE [LARGE SCALE GENOMIC DNA]</scope>
</reference>
<gene>
    <name evidence="1" type="ORF">NVP1249A_19</name>
</gene>
<proteinExistence type="predicted"/>
<evidence type="ECO:0008006" key="3">
    <source>
        <dbReference type="Google" id="ProtNLM"/>
    </source>
</evidence>
<protein>
    <recommendedName>
        <fullName evidence="3">Structural protein P5</fullName>
    </recommendedName>
</protein>
<dbReference type="EMBL" id="MG592615">
    <property type="protein sequence ID" value="AUR98313.1"/>
    <property type="molecule type" value="Genomic_DNA"/>
</dbReference>